<feature type="domain" description="AB hydrolase-1" evidence="1">
    <location>
        <begin position="6"/>
        <end position="253"/>
    </location>
</feature>
<dbReference type="PANTHER" id="PTHR37017:SF11">
    <property type="entry name" value="ESTERASE_LIPASE_THIOESTERASE DOMAIN-CONTAINING PROTEIN"/>
    <property type="match status" value="1"/>
</dbReference>
<dbReference type="Pfam" id="PF12697">
    <property type="entry name" value="Abhydrolase_6"/>
    <property type="match status" value="1"/>
</dbReference>
<evidence type="ECO:0000259" key="1">
    <source>
        <dbReference type="Pfam" id="PF12697"/>
    </source>
</evidence>
<dbReference type="OrthoDB" id="408373at2759"/>
<dbReference type="InterPro" id="IPR029058">
    <property type="entry name" value="AB_hydrolase_fold"/>
</dbReference>
<dbReference type="Gene3D" id="3.40.50.1820">
    <property type="entry name" value="alpha/beta hydrolase"/>
    <property type="match status" value="1"/>
</dbReference>
<protein>
    <recommendedName>
        <fullName evidence="1">AB hydrolase-1 domain-containing protein</fullName>
    </recommendedName>
</protein>
<dbReference type="Proteomes" id="UP000606974">
    <property type="component" value="Unassembled WGS sequence"/>
</dbReference>
<gene>
    <name evidence="2" type="ORF">GJ744_011175</name>
</gene>
<dbReference type="PANTHER" id="PTHR37017">
    <property type="entry name" value="AB HYDROLASE-1 DOMAIN-CONTAINING PROTEIN-RELATED"/>
    <property type="match status" value="1"/>
</dbReference>
<accession>A0A8H7E186</accession>
<sequence>MSRPVILYVAGAWHSPDAFDKVIALLSAKRFPSRKIHLPSVGRSPPVSSIEPDVEAIRSVALSEMQQGHDICVVCHSYGGVPTSQALKGLGRPQTAGGGRVSAIIYIAAGLLVEGVSLSGAIAAHGGANQSDAYTLLDDGNILLKKDVNTAHAFYNDLSLEEAAYWVSKLGTHSAVTLNLPANYAAWKDIPSWYLLCMQDQALKPEIQRALVKEAREYLDEAGGPGTGAHRLRMEEIDTSHSPFLSRPERTAAFIEEAATHELN</sequence>
<comment type="caution">
    <text evidence="2">The sequence shown here is derived from an EMBL/GenBank/DDBJ whole genome shotgun (WGS) entry which is preliminary data.</text>
</comment>
<dbReference type="EMBL" id="JAACFV010000079">
    <property type="protein sequence ID" value="KAF7506829.1"/>
    <property type="molecule type" value="Genomic_DNA"/>
</dbReference>
<reference evidence="2" key="1">
    <citation type="submission" date="2020-02" db="EMBL/GenBank/DDBJ databases">
        <authorList>
            <person name="Palmer J.M."/>
        </authorList>
    </citation>
    <scope>NUCLEOTIDE SEQUENCE</scope>
    <source>
        <strain evidence="2">EPUS1.4</strain>
        <tissue evidence="2">Thallus</tissue>
    </source>
</reference>
<organism evidence="2 3">
    <name type="scientific">Endocarpon pusillum</name>
    <dbReference type="NCBI Taxonomy" id="364733"/>
    <lineage>
        <taxon>Eukaryota</taxon>
        <taxon>Fungi</taxon>
        <taxon>Dikarya</taxon>
        <taxon>Ascomycota</taxon>
        <taxon>Pezizomycotina</taxon>
        <taxon>Eurotiomycetes</taxon>
        <taxon>Chaetothyriomycetidae</taxon>
        <taxon>Verrucariales</taxon>
        <taxon>Verrucariaceae</taxon>
        <taxon>Endocarpon</taxon>
    </lineage>
</organism>
<keyword evidence="3" id="KW-1185">Reference proteome</keyword>
<dbReference type="AlphaFoldDB" id="A0A8H7E186"/>
<dbReference type="InterPro" id="IPR000073">
    <property type="entry name" value="AB_hydrolase_1"/>
</dbReference>
<evidence type="ECO:0000313" key="3">
    <source>
        <dbReference type="Proteomes" id="UP000606974"/>
    </source>
</evidence>
<dbReference type="InterPro" id="IPR052897">
    <property type="entry name" value="Sec-Metab_Biosynth_Hydrolase"/>
</dbReference>
<proteinExistence type="predicted"/>
<evidence type="ECO:0000313" key="2">
    <source>
        <dbReference type="EMBL" id="KAF7506829.1"/>
    </source>
</evidence>
<name>A0A8H7E186_9EURO</name>
<dbReference type="SUPFAM" id="SSF53474">
    <property type="entry name" value="alpha/beta-Hydrolases"/>
    <property type="match status" value="1"/>
</dbReference>